<evidence type="ECO:0000313" key="6">
    <source>
        <dbReference type="Proteomes" id="UP001442494"/>
    </source>
</evidence>
<feature type="domain" description="Phospholipid/glycerol acyltransferase" evidence="4">
    <location>
        <begin position="58"/>
        <end position="186"/>
    </location>
</feature>
<evidence type="ECO:0000256" key="1">
    <source>
        <dbReference type="ARBA" id="ARBA00022679"/>
    </source>
</evidence>
<dbReference type="EMBL" id="JAMPKK010000109">
    <property type="protein sequence ID" value="MEP0868077.1"/>
    <property type="molecule type" value="Genomic_DNA"/>
</dbReference>
<gene>
    <name evidence="5" type="ORF">NDI37_26945</name>
</gene>
<dbReference type="Pfam" id="PF01553">
    <property type="entry name" value="Acyltransferase"/>
    <property type="match status" value="1"/>
</dbReference>
<dbReference type="SUPFAM" id="SSF69593">
    <property type="entry name" value="Glycerol-3-phosphate (1)-acyltransferase"/>
    <property type="match status" value="1"/>
</dbReference>
<evidence type="ECO:0000259" key="4">
    <source>
        <dbReference type="SMART" id="SM00563"/>
    </source>
</evidence>
<dbReference type="GO" id="GO:0016746">
    <property type="term" value="F:acyltransferase activity"/>
    <property type="evidence" value="ECO:0007669"/>
    <property type="project" value="UniProtKB-KW"/>
</dbReference>
<evidence type="ECO:0000256" key="3">
    <source>
        <dbReference type="SAM" id="MobiDB-lite"/>
    </source>
</evidence>
<protein>
    <submittedName>
        <fullName evidence="5">1-acyl-sn-glycerol-3-phosphate acyltransferase</fullName>
    </submittedName>
</protein>
<dbReference type="InterPro" id="IPR002123">
    <property type="entry name" value="Plipid/glycerol_acylTrfase"/>
</dbReference>
<evidence type="ECO:0000256" key="2">
    <source>
        <dbReference type="ARBA" id="ARBA00023315"/>
    </source>
</evidence>
<feature type="region of interest" description="Disordered" evidence="3">
    <location>
        <begin position="405"/>
        <end position="428"/>
    </location>
</feature>
<name>A0ABV0JXE3_9CYAN</name>
<keyword evidence="1" id="KW-0808">Transferase</keyword>
<dbReference type="PANTHER" id="PTHR10434">
    <property type="entry name" value="1-ACYL-SN-GLYCEROL-3-PHOSPHATE ACYLTRANSFERASE"/>
    <property type="match status" value="1"/>
</dbReference>
<organism evidence="5 6">
    <name type="scientific">Funiculus sociatus GB2-A5</name>
    <dbReference type="NCBI Taxonomy" id="2933946"/>
    <lineage>
        <taxon>Bacteria</taxon>
        <taxon>Bacillati</taxon>
        <taxon>Cyanobacteriota</taxon>
        <taxon>Cyanophyceae</taxon>
        <taxon>Coleofasciculales</taxon>
        <taxon>Coleofasciculaceae</taxon>
        <taxon>Funiculus</taxon>
    </lineage>
</organism>
<evidence type="ECO:0000313" key="5">
    <source>
        <dbReference type="EMBL" id="MEP0868077.1"/>
    </source>
</evidence>
<dbReference type="SMART" id="SM00563">
    <property type="entry name" value="PlsC"/>
    <property type="match status" value="1"/>
</dbReference>
<comment type="caution">
    <text evidence="5">The sequence shown here is derived from an EMBL/GenBank/DDBJ whole genome shotgun (WGS) entry which is preliminary data.</text>
</comment>
<proteinExistence type="predicted"/>
<dbReference type="Proteomes" id="UP001442494">
    <property type="component" value="Unassembled WGS sequence"/>
</dbReference>
<keyword evidence="6" id="KW-1185">Reference proteome</keyword>
<feature type="compositionally biased region" description="Polar residues" evidence="3">
    <location>
        <begin position="417"/>
        <end position="428"/>
    </location>
</feature>
<accession>A0ABV0JXE3</accession>
<sequence>MSTPKQKIAEFYPPRLNRIFVRLLQTIAPPLVRWRFWLDVEISQDCLEKLENLRDQRLLLLPNHSNFDDPASMFLLSARLGEAFNYLAAFEGFKGLQGCFLQQAGVYSIRRGVADRASIAQTLELLTQPKCRLVIFPEGGCSFQNDTVMPFRVGAVQIALQAIAKLVKRGSTPPDLYLVPISIKYRYTQDMNPAIDAILNRLEQALQVKKASSLYERLRVVAEQVLVNCEQEYGVYTPGNAQEPWNQRIFSLKAFVLHSCEEKLAISSSPNELNRERVYKIEYVLQSKAETLVADDFWNASSIQKAAMRLLNFDAIYDGYVAAATTPERFLDTLTRLEREVFDIDQPPPKGHKIAAIWIGDPVNLKDYFQDYQEDRSGTVNYLVEKVQQAVQSNLDRLMPFSSFIPDQLPNKDNRGGQASSPNMASKK</sequence>
<dbReference type="RefSeq" id="WP_190423658.1">
    <property type="nucleotide sequence ID" value="NZ_JAMPKK010000109.1"/>
</dbReference>
<reference evidence="5 6" key="1">
    <citation type="submission" date="2022-04" db="EMBL/GenBank/DDBJ databases">
        <title>Positive selection, recombination, and allopatry shape intraspecific diversity of widespread and dominant cyanobacteria.</title>
        <authorList>
            <person name="Wei J."/>
            <person name="Shu W."/>
            <person name="Hu C."/>
        </authorList>
    </citation>
    <scope>NUCLEOTIDE SEQUENCE [LARGE SCALE GENOMIC DNA]</scope>
    <source>
        <strain evidence="5 6">GB2-A5</strain>
    </source>
</reference>
<keyword evidence="2 5" id="KW-0012">Acyltransferase</keyword>
<dbReference type="PANTHER" id="PTHR10434:SF11">
    <property type="entry name" value="1-ACYL-SN-GLYCEROL-3-PHOSPHATE ACYLTRANSFERASE"/>
    <property type="match status" value="1"/>
</dbReference>